<organism evidence="1">
    <name type="scientific">Parsley severe stunt associated virus</name>
    <dbReference type="NCBI Taxonomy" id="2558055"/>
    <lineage>
        <taxon>Viruses</taxon>
        <taxon>Monodnaviria</taxon>
        <taxon>Shotokuvirae</taxon>
        <taxon>Cressdnaviricota</taxon>
        <taxon>Arfiviricetes</taxon>
        <taxon>Mulpavirales</taxon>
        <taxon>Nanoviridae</taxon>
        <taxon>Nanovirus</taxon>
        <taxon>Nanovirus petroselini</taxon>
    </lineage>
</organism>
<name>A0A6G7BNL8_9VIRU</name>
<reference evidence="1" key="1">
    <citation type="submission" date="2019-09" db="EMBL/GenBank/DDBJ databases">
        <title>First report of parsley severe stunt associated virus in Iran.</title>
        <authorList>
            <person name="Hasanvand V."/>
            <person name="Heydarnejad J."/>
            <person name="Kleinow T."/>
            <person name="Jeske H."/>
        </authorList>
    </citation>
    <scope>NUCLEOTIDE SEQUENCE</scope>
    <source>
        <strain evidence="1">IR:Bagh:40Ba:Pars:18</strain>
    </source>
</reference>
<proteinExistence type="predicted"/>
<sequence>MLCFMLLDSLQSTRERYIYLYISSSSSLFVVMDVEKFIEEQILYDEATDELISPVRQMIAVEVVDKIQVMNILVEDLKNNVNNKIVFNMKVRLCYRYRKQLKIALLGSYMKITTVLDNANKHSLKVRLQSRLDIICEENYCISIRMFYCNLNYLLRRCKWITSVEDVRNICTLWHMDE</sequence>
<dbReference type="EMBL" id="MN531176">
    <property type="protein sequence ID" value="QIH29494.1"/>
    <property type="molecule type" value="Genomic_DNA"/>
</dbReference>
<gene>
    <name evidence="1" type="primary">U1</name>
</gene>
<protein>
    <submittedName>
        <fullName evidence="1">U1 protein</fullName>
    </submittedName>
</protein>
<accession>A0A6G7BNL8</accession>
<evidence type="ECO:0000313" key="1">
    <source>
        <dbReference type="EMBL" id="QIH29494.1"/>
    </source>
</evidence>